<gene>
    <name evidence="3" type="ORF">SDRG_16001</name>
</gene>
<dbReference type="Proteomes" id="UP000030762">
    <property type="component" value="Unassembled WGS sequence"/>
</dbReference>
<dbReference type="InParanoid" id="T0PL87"/>
<dbReference type="EMBL" id="JH767240">
    <property type="protein sequence ID" value="EQC26149.1"/>
    <property type="molecule type" value="Genomic_DNA"/>
</dbReference>
<evidence type="ECO:0000259" key="2">
    <source>
        <dbReference type="Pfam" id="PF11977"/>
    </source>
</evidence>
<dbReference type="InterPro" id="IPR021869">
    <property type="entry name" value="RNase_Zc3h12_NYN"/>
</dbReference>
<feature type="compositionally biased region" description="Basic and acidic residues" evidence="1">
    <location>
        <begin position="569"/>
        <end position="578"/>
    </location>
</feature>
<dbReference type="VEuPathDB" id="FungiDB:SDRG_16001"/>
<feature type="compositionally biased region" description="Pro residues" evidence="1">
    <location>
        <begin position="642"/>
        <end position="685"/>
    </location>
</feature>
<feature type="compositionally biased region" description="Low complexity" evidence="1">
    <location>
        <begin position="543"/>
        <end position="552"/>
    </location>
</feature>
<dbReference type="RefSeq" id="XP_008620412.1">
    <property type="nucleotide sequence ID" value="XM_008622190.1"/>
</dbReference>
<evidence type="ECO:0000313" key="4">
    <source>
        <dbReference type="Proteomes" id="UP000030762"/>
    </source>
</evidence>
<dbReference type="OMA" id="HESAAIT"/>
<feature type="domain" description="RNase NYN" evidence="2">
    <location>
        <begin position="716"/>
        <end position="856"/>
    </location>
</feature>
<dbReference type="eggNOG" id="KOG3777">
    <property type="taxonomic scope" value="Eukaryota"/>
</dbReference>
<accession>T0PL87</accession>
<name>T0PL87_SAPDV</name>
<reference evidence="3 4" key="1">
    <citation type="submission" date="2012-04" db="EMBL/GenBank/DDBJ databases">
        <title>The Genome Sequence of Saprolegnia declina VS20.</title>
        <authorList>
            <consortium name="The Broad Institute Genome Sequencing Platform"/>
            <person name="Russ C."/>
            <person name="Nusbaum C."/>
            <person name="Tyler B."/>
            <person name="van West P."/>
            <person name="Dieguez-Uribeondo J."/>
            <person name="de Bruijn I."/>
            <person name="Tripathy S."/>
            <person name="Jiang R."/>
            <person name="Young S.K."/>
            <person name="Zeng Q."/>
            <person name="Gargeya S."/>
            <person name="Fitzgerald M."/>
            <person name="Haas B."/>
            <person name="Abouelleil A."/>
            <person name="Alvarado L."/>
            <person name="Arachchi H.M."/>
            <person name="Berlin A."/>
            <person name="Chapman S.B."/>
            <person name="Goldberg J."/>
            <person name="Griggs A."/>
            <person name="Gujja S."/>
            <person name="Hansen M."/>
            <person name="Howarth C."/>
            <person name="Imamovic A."/>
            <person name="Larimer J."/>
            <person name="McCowen C."/>
            <person name="Montmayeur A."/>
            <person name="Murphy C."/>
            <person name="Neiman D."/>
            <person name="Pearson M."/>
            <person name="Priest M."/>
            <person name="Roberts A."/>
            <person name="Saif S."/>
            <person name="Shea T."/>
            <person name="Sisk P."/>
            <person name="Sykes S."/>
            <person name="Wortman J."/>
            <person name="Nusbaum C."/>
            <person name="Birren B."/>
        </authorList>
    </citation>
    <scope>NUCLEOTIDE SEQUENCE [LARGE SCALE GENOMIC DNA]</scope>
    <source>
        <strain evidence="3 4">VS20</strain>
    </source>
</reference>
<keyword evidence="4" id="KW-1185">Reference proteome</keyword>
<sequence>MWQRPTLEAASSRASLVASARLAREERERVRHEEACARLLQRVLRGRLVALHLLRARAVNFDKQSADLLTLLQLGIPLPLIAILPTVRLGLSLFPRVIGQHISDELRGRLVQIVQLLQTHLVQPNTPGLHAICAHYPSLFGSVAQPIYVLDRLMQLVLYKLHIWHVREPLDWKRRAPLVDYLLLLLQRLEDVACSESCVLSALQKASFARIQASHLYVIAGQQIHTVVQHANVDATNNTILPCDEAAYAAKLFQICMHKLVYKQLNEPDSCYESYLSMVRSLLLHVPDMVTRMGHYMTPILIEFQALSPNAINWKFVATILRQAVHPDAESSYYVLDGALISPGFEQAMYANLVTHPHGAVSSADALIGAINCYGMAIQSEFIECCRRIDASDDDDKVALYGIFDDVLRLVKCFSGRAWCYCEEGRVALASDDIERATMLLKHMQTLPPDLPSSVRKDVQRLQIDCFLVHARVHEALGQLQEAHDNLTLVLKLGSKLLGVSAWKQTKLRQVALAESLQLRPQKHSVTASHSTGLQPPNDNDDASSNNNEAPAVASDSTKRKKSKKKKPKPELEVKEKAPSIYARLLSEPREPVTHGPSHEALAAEHKAVTERIYEHESAAITARVAAVTLARQGAGASAPVATPPLPPAPRPPAPSMPPPLPSVPPPPLPPPTVAPPMPTTPPPPPPAFQNVSHAQPALEDKMAVATKRLRSLDCLLDGANIGYFHGRNLGRLKRKQKRFSARGLALALSYYNKAASTRAIAFLPQRFVESRHDGNLADDVDVLFDLMEKQVLFLTPAGVDDDLFLLKYAERHNLSIITNDNLLDHIENVQLKQSLLPIVFERTVKYMFIEDEFLPLN</sequence>
<evidence type="ECO:0000313" key="3">
    <source>
        <dbReference type="EMBL" id="EQC26149.1"/>
    </source>
</evidence>
<dbReference type="Gene3D" id="3.40.50.11980">
    <property type="match status" value="1"/>
</dbReference>
<dbReference type="GeneID" id="19956728"/>
<organism evidence="3 4">
    <name type="scientific">Saprolegnia diclina (strain VS20)</name>
    <dbReference type="NCBI Taxonomy" id="1156394"/>
    <lineage>
        <taxon>Eukaryota</taxon>
        <taxon>Sar</taxon>
        <taxon>Stramenopiles</taxon>
        <taxon>Oomycota</taxon>
        <taxon>Saprolegniomycetes</taxon>
        <taxon>Saprolegniales</taxon>
        <taxon>Saprolegniaceae</taxon>
        <taxon>Saprolegnia</taxon>
    </lineage>
</organism>
<proteinExistence type="predicted"/>
<dbReference type="Pfam" id="PF11977">
    <property type="entry name" value="RNase_Zc3h12a"/>
    <property type="match status" value="1"/>
</dbReference>
<evidence type="ECO:0000256" key="1">
    <source>
        <dbReference type="SAM" id="MobiDB-lite"/>
    </source>
</evidence>
<feature type="region of interest" description="Disordered" evidence="1">
    <location>
        <begin position="520"/>
        <end position="578"/>
    </location>
</feature>
<feature type="compositionally biased region" description="Polar residues" evidence="1">
    <location>
        <begin position="524"/>
        <end position="535"/>
    </location>
</feature>
<feature type="compositionally biased region" description="Basic residues" evidence="1">
    <location>
        <begin position="559"/>
        <end position="568"/>
    </location>
</feature>
<protein>
    <recommendedName>
        <fullName evidence="2">RNase NYN domain-containing protein</fullName>
    </recommendedName>
</protein>
<dbReference type="OrthoDB" id="392925at2759"/>
<feature type="region of interest" description="Disordered" evidence="1">
    <location>
        <begin position="637"/>
        <end position="685"/>
    </location>
</feature>
<dbReference type="AlphaFoldDB" id="T0PL87"/>